<feature type="transmembrane region" description="Helical" evidence="9">
    <location>
        <begin position="20"/>
        <end position="44"/>
    </location>
</feature>
<dbReference type="OrthoDB" id="5545019at2759"/>
<dbReference type="EMBL" id="KQ965734">
    <property type="protein sequence ID" value="KXS20783.1"/>
    <property type="molecule type" value="Genomic_DNA"/>
</dbReference>
<gene>
    <name evidence="10" type="ORF">M427DRAFT_51746</name>
</gene>
<dbReference type="PROSITE" id="PS00061">
    <property type="entry name" value="ADH_SHORT"/>
    <property type="match status" value="1"/>
</dbReference>
<accession>A0A139AW22</accession>
<dbReference type="SUPFAM" id="SSF51735">
    <property type="entry name" value="NAD(P)-binding Rossmann-fold domains"/>
    <property type="match status" value="1"/>
</dbReference>
<sequence length="344" mass="38456">MAPALINAIIQDIIRIPYPIFFFILFVGVIASYRVFGSALSLLYKFTYGKKTNFAKYGARKGGWALVTGASDGIGKQFAIQLSQKGMNVILAARRKEKLDEVAAALAKDVEHKIVILDVSDPSHQGWTDIVELQKELESKEQKISVLVNNAGVSYDFPTPFEELTQEKSDQIIDVNCKAVMRITRIIMPAMLARKNGLVLNLGSCVGQIPVAYLAVYSGSKGFLKYWSMAVGQEAKEKGVQFENLNTWFVSTAMSKIRKATWDVPTADDYVRHVLSYCGQGHLSWTPYPSHALFAWIVDNVASRRQAMEWFWNSQKAIREFALAKKKKKMEEARKAAEEAAAKA</sequence>
<dbReference type="PANTHER" id="PTHR43086:SF2">
    <property type="entry name" value="HYDROXYSTEROID DEHYDROGENASE-LIKE PROTEIN 1"/>
    <property type="match status" value="1"/>
</dbReference>
<dbReference type="CDD" id="cd05356">
    <property type="entry name" value="17beta-HSD1_like_SDR_c"/>
    <property type="match status" value="1"/>
</dbReference>
<comment type="similarity">
    <text evidence="8">Belongs to the short-chain dehydrogenases/reductases (SDR) family.</text>
</comment>
<dbReference type="OMA" id="LVAPGMM"/>
<keyword evidence="7" id="KW-0275">Fatty acid biosynthesis</keyword>
<keyword evidence="9" id="KW-0472">Membrane</keyword>
<name>A0A139AW22_GONPJ</name>
<dbReference type="InterPro" id="IPR002347">
    <property type="entry name" value="SDR_fam"/>
</dbReference>
<evidence type="ECO:0000256" key="2">
    <source>
        <dbReference type="ARBA" id="ARBA00022516"/>
    </source>
</evidence>
<keyword evidence="9" id="KW-1133">Transmembrane helix</keyword>
<evidence type="ECO:0000256" key="7">
    <source>
        <dbReference type="ARBA" id="ARBA00023160"/>
    </source>
</evidence>
<evidence type="ECO:0000256" key="9">
    <source>
        <dbReference type="SAM" id="Phobius"/>
    </source>
</evidence>
<dbReference type="AlphaFoldDB" id="A0A139AW22"/>
<dbReference type="GO" id="GO:0030497">
    <property type="term" value="P:fatty acid elongation"/>
    <property type="evidence" value="ECO:0007669"/>
    <property type="project" value="TreeGrafter"/>
</dbReference>
<evidence type="ECO:0000256" key="1">
    <source>
        <dbReference type="ARBA" id="ARBA00005194"/>
    </source>
</evidence>
<dbReference type="PANTHER" id="PTHR43086">
    <property type="entry name" value="VERY-LONG-CHAIN 3-OXOOACYL-COA REDUCTASE"/>
    <property type="match status" value="1"/>
</dbReference>
<dbReference type="PIRSF" id="PIRSF000126">
    <property type="entry name" value="11-beta-HSD1"/>
    <property type="match status" value="1"/>
</dbReference>
<reference evidence="10 11" key="1">
    <citation type="journal article" date="2015" name="Genome Biol. Evol.">
        <title>Phylogenomic analyses indicate that early fungi evolved digesting cell walls of algal ancestors of land plants.</title>
        <authorList>
            <person name="Chang Y."/>
            <person name="Wang S."/>
            <person name="Sekimoto S."/>
            <person name="Aerts A.L."/>
            <person name="Choi C."/>
            <person name="Clum A."/>
            <person name="LaButti K.M."/>
            <person name="Lindquist E.A."/>
            <person name="Yee Ngan C."/>
            <person name="Ohm R.A."/>
            <person name="Salamov A.A."/>
            <person name="Grigoriev I.V."/>
            <person name="Spatafora J.W."/>
            <person name="Berbee M.L."/>
        </authorList>
    </citation>
    <scope>NUCLEOTIDE SEQUENCE [LARGE SCALE GENOMIC DNA]</scope>
    <source>
        <strain evidence="10 11">JEL478</strain>
    </source>
</reference>
<keyword evidence="6" id="KW-0443">Lipid metabolism</keyword>
<dbReference type="InterPro" id="IPR020904">
    <property type="entry name" value="Sc_DH/Rdtase_CS"/>
</dbReference>
<dbReference type="GO" id="GO:0016491">
    <property type="term" value="F:oxidoreductase activity"/>
    <property type="evidence" value="ECO:0007669"/>
    <property type="project" value="UniProtKB-KW"/>
</dbReference>
<dbReference type="STRING" id="1344416.A0A139AW22"/>
<comment type="pathway">
    <text evidence="1">Lipid metabolism; fatty acid biosynthesis.</text>
</comment>
<keyword evidence="4" id="KW-0521">NADP</keyword>
<dbReference type="PRINTS" id="PR00081">
    <property type="entry name" value="GDHRDH"/>
</dbReference>
<evidence type="ECO:0000313" key="10">
    <source>
        <dbReference type="EMBL" id="KXS20783.1"/>
    </source>
</evidence>
<evidence type="ECO:0000256" key="4">
    <source>
        <dbReference type="ARBA" id="ARBA00022857"/>
    </source>
</evidence>
<keyword evidence="9" id="KW-0812">Transmembrane</keyword>
<evidence type="ECO:0000256" key="5">
    <source>
        <dbReference type="ARBA" id="ARBA00023002"/>
    </source>
</evidence>
<evidence type="ECO:0000256" key="8">
    <source>
        <dbReference type="RuleBase" id="RU000363"/>
    </source>
</evidence>
<organism evidence="10 11">
    <name type="scientific">Gonapodya prolifera (strain JEL478)</name>
    <name type="common">Monoblepharis prolifera</name>
    <dbReference type="NCBI Taxonomy" id="1344416"/>
    <lineage>
        <taxon>Eukaryota</taxon>
        <taxon>Fungi</taxon>
        <taxon>Fungi incertae sedis</taxon>
        <taxon>Chytridiomycota</taxon>
        <taxon>Chytridiomycota incertae sedis</taxon>
        <taxon>Monoblepharidomycetes</taxon>
        <taxon>Monoblepharidales</taxon>
        <taxon>Gonapodyaceae</taxon>
        <taxon>Gonapodya</taxon>
    </lineage>
</organism>
<keyword evidence="3" id="KW-0276">Fatty acid metabolism</keyword>
<dbReference type="Proteomes" id="UP000070544">
    <property type="component" value="Unassembled WGS sequence"/>
</dbReference>
<keyword evidence="11" id="KW-1185">Reference proteome</keyword>
<proteinExistence type="inferred from homology"/>
<dbReference type="Gene3D" id="3.40.50.720">
    <property type="entry name" value="NAD(P)-binding Rossmann-like Domain"/>
    <property type="match status" value="1"/>
</dbReference>
<dbReference type="PRINTS" id="PR00080">
    <property type="entry name" value="SDRFAMILY"/>
</dbReference>
<protein>
    <submittedName>
        <fullName evidence="10">NAD(P)-binding protein</fullName>
    </submittedName>
</protein>
<dbReference type="Pfam" id="PF00106">
    <property type="entry name" value="adh_short"/>
    <property type="match status" value="1"/>
</dbReference>
<evidence type="ECO:0000313" key="11">
    <source>
        <dbReference type="Proteomes" id="UP000070544"/>
    </source>
</evidence>
<keyword evidence="5" id="KW-0560">Oxidoreductase</keyword>
<keyword evidence="2" id="KW-0444">Lipid biosynthesis</keyword>
<evidence type="ECO:0000256" key="3">
    <source>
        <dbReference type="ARBA" id="ARBA00022832"/>
    </source>
</evidence>
<dbReference type="InterPro" id="IPR036291">
    <property type="entry name" value="NAD(P)-bd_dom_sf"/>
</dbReference>
<evidence type="ECO:0000256" key="6">
    <source>
        <dbReference type="ARBA" id="ARBA00023098"/>
    </source>
</evidence>
<dbReference type="GO" id="GO:0005783">
    <property type="term" value="C:endoplasmic reticulum"/>
    <property type="evidence" value="ECO:0007669"/>
    <property type="project" value="TreeGrafter"/>
</dbReference>